<organism evidence="7">
    <name type="scientific">mine drainage metagenome</name>
    <dbReference type="NCBI Taxonomy" id="410659"/>
    <lineage>
        <taxon>unclassified sequences</taxon>
        <taxon>metagenomes</taxon>
        <taxon>ecological metagenomes</taxon>
    </lineage>
</organism>
<evidence type="ECO:0000256" key="4">
    <source>
        <dbReference type="ARBA" id="ARBA00050776"/>
    </source>
</evidence>
<keyword evidence="3" id="KW-0663">Pyridoxal phosphate</keyword>
<evidence type="ECO:0000256" key="3">
    <source>
        <dbReference type="ARBA" id="ARBA00022898"/>
    </source>
</evidence>
<dbReference type="InterPro" id="IPR015424">
    <property type="entry name" value="PyrdxlP-dep_Trfase"/>
</dbReference>
<dbReference type="InterPro" id="IPR020578">
    <property type="entry name" value="Aminotrans_V_PyrdxlP_BS"/>
</dbReference>
<dbReference type="GO" id="GO:0031071">
    <property type="term" value="F:cysteine desulfurase activity"/>
    <property type="evidence" value="ECO:0007669"/>
    <property type="project" value="UniProtKB-EC"/>
</dbReference>
<feature type="region of interest" description="Disordered" evidence="5">
    <location>
        <begin position="263"/>
        <end position="285"/>
    </location>
</feature>
<keyword evidence="7" id="KW-0032">Aminotransferase</keyword>
<feature type="non-terminal residue" evidence="7">
    <location>
        <position position="1"/>
    </location>
</feature>
<feature type="domain" description="Aminotransferase class V" evidence="6">
    <location>
        <begin position="2"/>
        <end position="251"/>
    </location>
</feature>
<dbReference type="EMBL" id="AUZY01002675">
    <property type="protein sequence ID" value="EQD71761.1"/>
    <property type="molecule type" value="Genomic_DNA"/>
</dbReference>
<reference evidence="7" key="2">
    <citation type="journal article" date="2014" name="ISME J.">
        <title>Microbial stratification in low pH oxic and suboxic macroscopic growths along an acid mine drainage.</title>
        <authorList>
            <person name="Mendez-Garcia C."/>
            <person name="Mesa V."/>
            <person name="Sprenger R.R."/>
            <person name="Richter M."/>
            <person name="Diez M.S."/>
            <person name="Solano J."/>
            <person name="Bargiela R."/>
            <person name="Golyshina O.V."/>
            <person name="Manteca A."/>
            <person name="Ramos J.L."/>
            <person name="Gallego J.R."/>
            <person name="Llorente I."/>
            <person name="Martins Dos Santos V.A."/>
            <person name="Jensen O.N."/>
            <person name="Pelaez A.I."/>
            <person name="Sanchez J."/>
            <person name="Ferrer M."/>
        </authorList>
    </citation>
    <scope>NUCLEOTIDE SEQUENCE</scope>
</reference>
<dbReference type="Pfam" id="PF00266">
    <property type="entry name" value="Aminotran_5"/>
    <property type="match status" value="1"/>
</dbReference>
<comment type="catalytic activity">
    <reaction evidence="4">
        <text>(sulfur carrier)-H + L-cysteine = (sulfur carrier)-SH + L-alanine</text>
        <dbReference type="Rhea" id="RHEA:43892"/>
        <dbReference type="Rhea" id="RHEA-COMP:14737"/>
        <dbReference type="Rhea" id="RHEA-COMP:14739"/>
        <dbReference type="ChEBI" id="CHEBI:29917"/>
        <dbReference type="ChEBI" id="CHEBI:35235"/>
        <dbReference type="ChEBI" id="CHEBI:57972"/>
        <dbReference type="ChEBI" id="CHEBI:64428"/>
        <dbReference type="EC" id="2.8.1.7"/>
    </reaction>
</comment>
<dbReference type="InterPro" id="IPR015422">
    <property type="entry name" value="PyrdxlP-dep_Trfase_small"/>
</dbReference>
<dbReference type="PANTHER" id="PTHR43586">
    <property type="entry name" value="CYSTEINE DESULFURASE"/>
    <property type="match status" value="1"/>
</dbReference>
<dbReference type="PROSITE" id="PS00595">
    <property type="entry name" value="AA_TRANSFER_CLASS_5"/>
    <property type="match status" value="1"/>
</dbReference>
<dbReference type="InterPro" id="IPR000192">
    <property type="entry name" value="Aminotrans_V_dom"/>
</dbReference>
<dbReference type="SUPFAM" id="SSF53383">
    <property type="entry name" value="PLP-dependent transferases"/>
    <property type="match status" value="1"/>
</dbReference>
<comment type="similarity">
    <text evidence="2">Belongs to the class-V pyridoxal-phosphate-dependent aminotransferase family. Csd subfamily.</text>
</comment>
<evidence type="ECO:0000256" key="5">
    <source>
        <dbReference type="SAM" id="MobiDB-lite"/>
    </source>
</evidence>
<comment type="cofactor">
    <cofactor evidence="1">
        <name>pyridoxal 5'-phosphate</name>
        <dbReference type="ChEBI" id="CHEBI:597326"/>
    </cofactor>
</comment>
<comment type="caution">
    <text evidence="7">The sequence shown here is derived from an EMBL/GenBank/DDBJ whole genome shotgun (WGS) entry which is preliminary data.</text>
</comment>
<sequence length="285" mass="31400">SADGSWDAEVLERVLSRRIRLVSLFHTSNLDGRSLPIREIAERAHDRGAQTLFDGCQAAPHRPVNFDRLGTDFYALSAHKMLGPTGTGILVGTPQALSGLRPLVIGGETVQWTTLTDHELRPPPYRFEAGLQNYSGIIGAHAGLRYLERIGLEAIESAQRELNREVTEALSGIARVHVLGPENARDRPSIFGFTIDGIDPHDAALFLDEGWGVLVRSGMHCVHSWYERRGLTGSIRASFYLYNNRGDIAALVHGIRELLERLPSRPDGARPTSPRGRRAPKAHVA</sequence>
<dbReference type="InterPro" id="IPR015421">
    <property type="entry name" value="PyrdxlP-dep_Trfase_major"/>
</dbReference>
<dbReference type="Gene3D" id="3.40.640.10">
    <property type="entry name" value="Type I PLP-dependent aspartate aminotransferase-like (Major domain)"/>
    <property type="match status" value="1"/>
</dbReference>
<dbReference type="AlphaFoldDB" id="T1BFN2"/>
<keyword evidence="7" id="KW-0808">Transferase</keyword>
<proteinExistence type="inferred from homology"/>
<accession>T1BFN2</accession>
<dbReference type="Gene3D" id="3.90.1150.10">
    <property type="entry name" value="Aspartate Aminotransferase, domain 1"/>
    <property type="match status" value="1"/>
</dbReference>
<evidence type="ECO:0000313" key="7">
    <source>
        <dbReference type="EMBL" id="EQD71761.1"/>
    </source>
</evidence>
<feature type="compositionally biased region" description="Basic residues" evidence="5">
    <location>
        <begin position="275"/>
        <end position="285"/>
    </location>
</feature>
<evidence type="ECO:0000256" key="2">
    <source>
        <dbReference type="ARBA" id="ARBA00010447"/>
    </source>
</evidence>
<dbReference type="GO" id="GO:0008483">
    <property type="term" value="F:transaminase activity"/>
    <property type="evidence" value="ECO:0007669"/>
    <property type="project" value="UniProtKB-KW"/>
</dbReference>
<protein>
    <submittedName>
        <fullName evidence="7">Aminotransferase, class V/Cysteine desulfurase</fullName>
    </submittedName>
</protein>
<gene>
    <name evidence="7" type="ORF">B1B_04279</name>
</gene>
<evidence type="ECO:0000259" key="6">
    <source>
        <dbReference type="Pfam" id="PF00266"/>
    </source>
</evidence>
<name>T1BFN2_9ZZZZ</name>
<dbReference type="PANTHER" id="PTHR43586:SF8">
    <property type="entry name" value="CYSTEINE DESULFURASE 1, CHLOROPLASTIC"/>
    <property type="match status" value="1"/>
</dbReference>
<evidence type="ECO:0000256" key="1">
    <source>
        <dbReference type="ARBA" id="ARBA00001933"/>
    </source>
</evidence>
<reference evidence="7" key="1">
    <citation type="submission" date="2013-08" db="EMBL/GenBank/DDBJ databases">
        <authorList>
            <person name="Mendez C."/>
            <person name="Richter M."/>
            <person name="Ferrer M."/>
            <person name="Sanchez J."/>
        </authorList>
    </citation>
    <scope>NUCLEOTIDE SEQUENCE</scope>
</reference>